<evidence type="ECO:0000313" key="2">
    <source>
        <dbReference type="EMBL" id="OMJ71887.1"/>
    </source>
</evidence>
<organism evidence="2 3">
    <name type="scientific">Stentor coeruleus</name>
    <dbReference type="NCBI Taxonomy" id="5963"/>
    <lineage>
        <taxon>Eukaryota</taxon>
        <taxon>Sar</taxon>
        <taxon>Alveolata</taxon>
        <taxon>Ciliophora</taxon>
        <taxon>Postciliodesmatophora</taxon>
        <taxon>Heterotrichea</taxon>
        <taxon>Heterotrichida</taxon>
        <taxon>Stentoridae</taxon>
        <taxon>Stentor</taxon>
    </lineage>
</organism>
<dbReference type="Proteomes" id="UP000187209">
    <property type="component" value="Unassembled WGS sequence"/>
</dbReference>
<comment type="caution">
    <text evidence="2">The sequence shown here is derived from an EMBL/GenBank/DDBJ whole genome shotgun (WGS) entry which is preliminary data.</text>
</comment>
<keyword evidence="3" id="KW-1185">Reference proteome</keyword>
<protein>
    <submittedName>
        <fullName evidence="2">Uncharacterized protein</fullName>
    </submittedName>
</protein>
<dbReference type="AlphaFoldDB" id="A0A1R2B553"/>
<gene>
    <name evidence="2" type="ORF">SteCoe_29803</name>
</gene>
<sequence>MENNEDSKSQNIFSDNKEILNKIENSPIDEDQSNISLSKFSYDETNYKKRLNYSIPSDNAARSKEWNSYSESSFEAKESSISEDKLQNLKTQISNLQINKKNLIKQLKDKDKEILDLKSLYLSLQKKMNALGETVRKRDKEISKVFYENEINLNALEESKALIKSLKIKETKLTNKNTELKELYEFSEERKKHAEKELGKALQILNRLKRSLKLKDDEIESFQNCKISIDNDIGIFSKSLKHSHTNSARDIRIRDRKYSESPPKYDFDFNKKADNYSYKIMCHEAMKILGAFSNKDFYDKILHLKKSYIKNMNNRKLIEKISNMIIQCSPEGTFDKEPSVNYIWKWITGFLEEYMKIKKSITGEAFMELCLIMNTDDVEVMLKRVKKVLKTKSSRTKF</sequence>
<accession>A0A1R2B553</accession>
<feature type="coiled-coil region" evidence="1">
    <location>
        <begin position="79"/>
        <end position="120"/>
    </location>
</feature>
<evidence type="ECO:0000313" key="3">
    <source>
        <dbReference type="Proteomes" id="UP000187209"/>
    </source>
</evidence>
<dbReference type="OrthoDB" id="325236at2759"/>
<name>A0A1R2B553_9CILI</name>
<proteinExistence type="predicted"/>
<reference evidence="2 3" key="1">
    <citation type="submission" date="2016-11" db="EMBL/GenBank/DDBJ databases">
        <title>The macronuclear genome of Stentor coeruleus: a giant cell with tiny introns.</title>
        <authorList>
            <person name="Slabodnick M."/>
            <person name="Ruby J.G."/>
            <person name="Reiff S.B."/>
            <person name="Swart E.C."/>
            <person name="Gosai S."/>
            <person name="Prabakaran S."/>
            <person name="Witkowska E."/>
            <person name="Larue G.E."/>
            <person name="Fisher S."/>
            <person name="Freeman R.M."/>
            <person name="Gunawardena J."/>
            <person name="Chu W."/>
            <person name="Stover N.A."/>
            <person name="Gregory B.D."/>
            <person name="Nowacki M."/>
            <person name="Derisi J."/>
            <person name="Roy S.W."/>
            <person name="Marshall W.F."/>
            <person name="Sood P."/>
        </authorList>
    </citation>
    <scope>NUCLEOTIDE SEQUENCE [LARGE SCALE GENOMIC DNA]</scope>
    <source>
        <strain evidence="2">WM001</strain>
    </source>
</reference>
<dbReference type="EMBL" id="MPUH01000948">
    <property type="protein sequence ID" value="OMJ71887.1"/>
    <property type="molecule type" value="Genomic_DNA"/>
</dbReference>
<feature type="coiled-coil region" evidence="1">
    <location>
        <begin position="156"/>
        <end position="211"/>
    </location>
</feature>
<keyword evidence="1" id="KW-0175">Coiled coil</keyword>
<evidence type="ECO:0000256" key="1">
    <source>
        <dbReference type="SAM" id="Coils"/>
    </source>
</evidence>